<feature type="domain" description="VTT" evidence="2">
    <location>
        <begin position="21"/>
        <end position="136"/>
    </location>
</feature>
<gene>
    <name evidence="3" type="ORF">GCM10007414_10440</name>
</gene>
<keyword evidence="1" id="KW-0812">Transmembrane</keyword>
<feature type="transmembrane region" description="Helical" evidence="1">
    <location>
        <begin position="87"/>
        <end position="111"/>
    </location>
</feature>
<dbReference type="PANTHER" id="PTHR42709">
    <property type="entry name" value="ALKALINE PHOSPHATASE LIKE PROTEIN"/>
    <property type="match status" value="1"/>
</dbReference>
<protein>
    <submittedName>
        <fullName evidence="3">Membrane protein</fullName>
    </submittedName>
</protein>
<feature type="transmembrane region" description="Helical" evidence="1">
    <location>
        <begin position="37"/>
        <end position="61"/>
    </location>
</feature>
<keyword evidence="4" id="KW-1185">Reference proteome</keyword>
<accession>A0ABQ1I195</accession>
<keyword evidence="1" id="KW-1133">Transmembrane helix</keyword>
<name>A0ABQ1I195_9ALTE</name>
<dbReference type="Proteomes" id="UP000651977">
    <property type="component" value="Unassembled WGS sequence"/>
</dbReference>
<dbReference type="Pfam" id="PF09335">
    <property type="entry name" value="VTT_dom"/>
    <property type="match status" value="1"/>
</dbReference>
<evidence type="ECO:0000313" key="4">
    <source>
        <dbReference type="Proteomes" id="UP000651977"/>
    </source>
</evidence>
<evidence type="ECO:0000313" key="3">
    <source>
        <dbReference type="EMBL" id="GGA99332.1"/>
    </source>
</evidence>
<dbReference type="InterPro" id="IPR032816">
    <property type="entry name" value="VTT_dom"/>
</dbReference>
<evidence type="ECO:0000259" key="2">
    <source>
        <dbReference type="Pfam" id="PF09335"/>
    </source>
</evidence>
<comment type="caution">
    <text evidence="3">The sequence shown here is derived from an EMBL/GenBank/DDBJ whole genome shotgun (WGS) entry which is preliminary data.</text>
</comment>
<feature type="transmembrane region" description="Helical" evidence="1">
    <location>
        <begin position="123"/>
        <end position="143"/>
    </location>
</feature>
<keyword evidence="1" id="KW-0472">Membrane</keyword>
<evidence type="ECO:0000256" key="1">
    <source>
        <dbReference type="SAM" id="Phobius"/>
    </source>
</evidence>
<reference evidence="4" key="1">
    <citation type="journal article" date="2019" name="Int. J. Syst. Evol. Microbiol.">
        <title>The Global Catalogue of Microorganisms (GCM) 10K type strain sequencing project: providing services to taxonomists for standard genome sequencing and annotation.</title>
        <authorList>
            <consortium name="The Broad Institute Genomics Platform"/>
            <consortium name="The Broad Institute Genome Sequencing Center for Infectious Disease"/>
            <person name="Wu L."/>
            <person name="Ma J."/>
        </authorList>
    </citation>
    <scope>NUCLEOTIDE SEQUENCE [LARGE SCALE GENOMIC DNA]</scope>
    <source>
        <strain evidence="4">CGMCC 1.10131</strain>
    </source>
</reference>
<dbReference type="EMBL" id="BMDY01000005">
    <property type="protein sequence ID" value="GGA99332.1"/>
    <property type="molecule type" value="Genomic_DNA"/>
</dbReference>
<organism evidence="3 4">
    <name type="scientific">Agarivorans gilvus</name>
    <dbReference type="NCBI Taxonomy" id="680279"/>
    <lineage>
        <taxon>Bacteria</taxon>
        <taxon>Pseudomonadati</taxon>
        <taxon>Pseudomonadota</taxon>
        <taxon>Gammaproteobacteria</taxon>
        <taxon>Alteromonadales</taxon>
        <taxon>Alteromonadaceae</taxon>
        <taxon>Agarivorans</taxon>
    </lineage>
</organism>
<sequence>MLLALFLSALSSATVLPGSSEVLLLGLLSQYPEQWLSLLLVASIGNTLGGLITFAMGWGLFDFAHRRFAFLPDLAQQAKARPWVNKFGVWVLLLSWLPLVGDVLCFVAGAAKLPVVQSSLLMLIGKLARYSILVVLANAYAGVN</sequence>
<proteinExistence type="predicted"/>
<dbReference type="PANTHER" id="PTHR42709:SF4">
    <property type="entry name" value="INNER MEMBRANE PROTEIN YQAA"/>
    <property type="match status" value="1"/>
</dbReference>
<dbReference type="InterPro" id="IPR051311">
    <property type="entry name" value="DedA_domain"/>
</dbReference>